<evidence type="ECO:0000313" key="2">
    <source>
        <dbReference type="Proteomes" id="UP000799291"/>
    </source>
</evidence>
<dbReference type="SUPFAM" id="SSF51182">
    <property type="entry name" value="RmlC-like cupins"/>
    <property type="match status" value="1"/>
</dbReference>
<protein>
    <submittedName>
        <fullName evidence="1">Uncharacterized protein</fullName>
    </submittedName>
</protein>
<dbReference type="EMBL" id="MU005585">
    <property type="protein sequence ID" value="KAF2682889.1"/>
    <property type="molecule type" value="Genomic_DNA"/>
</dbReference>
<sequence length="234" mass="25964">MPTGLTNTTTHPSSGTTQLTFDAIDAATTHSTQDVQLIYPSASKNYKITTAVIPPGSKFHPGAHWHEDYDEIMRVVKGRARIRLGKEWRVYGPEDGEVLIRRGVVHDFMRADASGSVKGEDGVEGDLVIEEWSEPVDGSKELFFRHAFSIQADSALFGWKIPLQMLLLLMYTDTFLELVPGPVGWYVTHGLYAGVVAPLAWVVGVRPFYDEYTPERLAGVRGELEGRMGKGKKD</sequence>
<dbReference type="InterPro" id="IPR011051">
    <property type="entry name" value="RmlC_Cupin_sf"/>
</dbReference>
<accession>A0A6G1IYC1</accession>
<name>A0A6G1IYC1_9PLEO</name>
<dbReference type="Proteomes" id="UP000799291">
    <property type="component" value="Unassembled WGS sequence"/>
</dbReference>
<dbReference type="OrthoDB" id="504210at2759"/>
<proteinExistence type="predicted"/>
<dbReference type="AlphaFoldDB" id="A0A6G1IYC1"/>
<organism evidence="1 2">
    <name type="scientific">Lentithecium fluviatile CBS 122367</name>
    <dbReference type="NCBI Taxonomy" id="1168545"/>
    <lineage>
        <taxon>Eukaryota</taxon>
        <taxon>Fungi</taxon>
        <taxon>Dikarya</taxon>
        <taxon>Ascomycota</taxon>
        <taxon>Pezizomycotina</taxon>
        <taxon>Dothideomycetes</taxon>
        <taxon>Pleosporomycetidae</taxon>
        <taxon>Pleosporales</taxon>
        <taxon>Massarineae</taxon>
        <taxon>Lentitheciaceae</taxon>
        <taxon>Lentithecium</taxon>
    </lineage>
</organism>
<gene>
    <name evidence="1" type="ORF">K458DRAFT_488144</name>
</gene>
<reference evidence="1" key="1">
    <citation type="journal article" date="2020" name="Stud. Mycol.">
        <title>101 Dothideomycetes genomes: a test case for predicting lifestyles and emergence of pathogens.</title>
        <authorList>
            <person name="Haridas S."/>
            <person name="Albert R."/>
            <person name="Binder M."/>
            <person name="Bloem J."/>
            <person name="Labutti K."/>
            <person name="Salamov A."/>
            <person name="Andreopoulos B."/>
            <person name="Baker S."/>
            <person name="Barry K."/>
            <person name="Bills G."/>
            <person name="Bluhm B."/>
            <person name="Cannon C."/>
            <person name="Castanera R."/>
            <person name="Culley D."/>
            <person name="Daum C."/>
            <person name="Ezra D."/>
            <person name="Gonzalez J."/>
            <person name="Henrissat B."/>
            <person name="Kuo A."/>
            <person name="Liang C."/>
            <person name="Lipzen A."/>
            <person name="Lutzoni F."/>
            <person name="Magnuson J."/>
            <person name="Mondo S."/>
            <person name="Nolan M."/>
            <person name="Ohm R."/>
            <person name="Pangilinan J."/>
            <person name="Park H.-J."/>
            <person name="Ramirez L."/>
            <person name="Alfaro M."/>
            <person name="Sun H."/>
            <person name="Tritt A."/>
            <person name="Yoshinaga Y."/>
            <person name="Zwiers L.-H."/>
            <person name="Turgeon B."/>
            <person name="Goodwin S."/>
            <person name="Spatafora J."/>
            <person name="Crous P."/>
            <person name="Grigoriev I."/>
        </authorList>
    </citation>
    <scope>NUCLEOTIDE SEQUENCE</scope>
    <source>
        <strain evidence="1">CBS 122367</strain>
    </source>
</reference>
<keyword evidence="2" id="KW-1185">Reference proteome</keyword>
<evidence type="ECO:0000313" key="1">
    <source>
        <dbReference type="EMBL" id="KAF2682889.1"/>
    </source>
</evidence>
<dbReference type="InterPro" id="IPR014710">
    <property type="entry name" value="RmlC-like_jellyroll"/>
</dbReference>
<dbReference type="Gene3D" id="2.60.120.10">
    <property type="entry name" value="Jelly Rolls"/>
    <property type="match status" value="1"/>
</dbReference>